<comment type="caution">
    <text evidence="1">The sequence shown here is derived from an EMBL/GenBank/DDBJ whole genome shotgun (WGS) entry which is preliminary data.</text>
</comment>
<organism evidence="1 2">
    <name type="scientific">Thelephora ganbajun</name>
    <name type="common">Ganba fungus</name>
    <dbReference type="NCBI Taxonomy" id="370292"/>
    <lineage>
        <taxon>Eukaryota</taxon>
        <taxon>Fungi</taxon>
        <taxon>Dikarya</taxon>
        <taxon>Basidiomycota</taxon>
        <taxon>Agaricomycotina</taxon>
        <taxon>Agaricomycetes</taxon>
        <taxon>Thelephorales</taxon>
        <taxon>Thelephoraceae</taxon>
        <taxon>Thelephora</taxon>
    </lineage>
</organism>
<sequence length="100" mass="10559">MSSDPSKTSGNVKNTVGKVEEAIGNLTGLESLQTSGKKRQAEGDVEYKQAQAQGYVEGTTDRVSGTIENVKGSLTGDTSQEISGDVRKEKGKVQQDANKP</sequence>
<name>A0ACB6Z6U2_THEGA</name>
<keyword evidence="2" id="KW-1185">Reference proteome</keyword>
<reference evidence="1" key="1">
    <citation type="submission" date="2019-10" db="EMBL/GenBank/DDBJ databases">
        <authorList>
            <consortium name="DOE Joint Genome Institute"/>
            <person name="Kuo A."/>
            <person name="Miyauchi S."/>
            <person name="Kiss E."/>
            <person name="Drula E."/>
            <person name="Kohler A."/>
            <person name="Sanchez-Garcia M."/>
            <person name="Andreopoulos B."/>
            <person name="Barry K.W."/>
            <person name="Bonito G."/>
            <person name="Buee M."/>
            <person name="Carver A."/>
            <person name="Chen C."/>
            <person name="Cichocki N."/>
            <person name="Clum A."/>
            <person name="Culley D."/>
            <person name="Crous P.W."/>
            <person name="Fauchery L."/>
            <person name="Girlanda M."/>
            <person name="Hayes R."/>
            <person name="Keri Z."/>
            <person name="Labutti K."/>
            <person name="Lipzen A."/>
            <person name="Lombard V."/>
            <person name="Magnuson J."/>
            <person name="Maillard F."/>
            <person name="Morin E."/>
            <person name="Murat C."/>
            <person name="Nolan M."/>
            <person name="Ohm R."/>
            <person name="Pangilinan J."/>
            <person name="Pereira M."/>
            <person name="Perotto S."/>
            <person name="Peter M."/>
            <person name="Riley R."/>
            <person name="Sitrit Y."/>
            <person name="Stielow B."/>
            <person name="Szollosi G."/>
            <person name="Zifcakova L."/>
            <person name="Stursova M."/>
            <person name="Spatafora J.W."/>
            <person name="Tedersoo L."/>
            <person name="Vaario L.-M."/>
            <person name="Yamada A."/>
            <person name="Yan M."/>
            <person name="Wang P."/>
            <person name="Xu J."/>
            <person name="Bruns T."/>
            <person name="Baldrian P."/>
            <person name="Vilgalys R."/>
            <person name="Henrissat B."/>
            <person name="Grigoriev I.V."/>
            <person name="Hibbett D."/>
            <person name="Nagy L.G."/>
            <person name="Martin F.M."/>
        </authorList>
    </citation>
    <scope>NUCLEOTIDE SEQUENCE</scope>
    <source>
        <strain evidence="1">P2</strain>
    </source>
</reference>
<accession>A0ACB6Z6U2</accession>
<proteinExistence type="predicted"/>
<gene>
    <name evidence="1" type="ORF">BDM02DRAFT_3120219</name>
</gene>
<evidence type="ECO:0000313" key="2">
    <source>
        <dbReference type="Proteomes" id="UP000886501"/>
    </source>
</evidence>
<reference evidence="1" key="2">
    <citation type="journal article" date="2020" name="Nat. Commun.">
        <title>Large-scale genome sequencing of mycorrhizal fungi provides insights into the early evolution of symbiotic traits.</title>
        <authorList>
            <person name="Miyauchi S."/>
            <person name="Kiss E."/>
            <person name="Kuo A."/>
            <person name="Drula E."/>
            <person name="Kohler A."/>
            <person name="Sanchez-Garcia M."/>
            <person name="Morin E."/>
            <person name="Andreopoulos B."/>
            <person name="Barry K.W."/>
            <person name="Bonito G."/>
            <person name="Buee M."/>
            <person name="Carver A."/>
            <person name="Chen C."/>
            <person name="Cichocki N."/>
            <person name="Clum A."/>
            <person name="Culley D."/>
            <person name="Crous P.W."/>
            <person name="Fauchery L."/>
            <person name="Girlanda M."/>
            <person name="Hayes R.D."/>
            <person name="Keri Z."/>
            <person name="LaButti K."/>
            <person name="Lipzen A."/>
            <person name="Lombard V."/>
            <person name="Magnuson J."/>
            <person name="Maillard F."/>
            <person name="Murat C."/>
            <person name="Nolan M."/>
            <person name="Ohm R.A."/>
            <person name="Pangilinan J."/>
            <person name="Pereira M.F."/>
            <person name="Perotto S."/>
            <person name="Peter M."/>
            <person name="Pfister S."/>
            <person name="Riley R."/>
            <person name="Sitrit Y."/>
            <person name="Stielow J.B."/>
            <person name="Szollosi G."/>
            <person name="Zifcakova L."/>
            <person name="Stursova M."/>
            <person name="Spatafora J.W."/>
            <person name="Tedersoo L."/>
            <person name="Vaario L.M."/>
            <person name="Yamada A."/>
            <person name="Yan M."/>
            <person name="Wang P."/>
            <person name="Xu J."/>
            <person name="Bruns T."/>
            <person name="Baldrian P."/>
            <person name="Vilgalys R."/>
            <person name="Dunand C."/>
            <person name="Henrissat B."/>
            <person name="Grigoriev I.V."/>
            <person name="Hibbett D."/>
            <person name="Nagy L.G."/>
            <person name="Martin F.M."/>
        </authorList>
    </citation>
    <scope>NUCLEOTIDE SEQUENCE</scope>
    <source>
        <strain evidence="1">P2</strain>
    </source>
</reference>
<dbReference type="Proteomes" id="UP000886501">
    <property type="component" value="Unassembled WGS sequence"/>
</dbReference>
<dbReference type="EMBL" id="MU118090">
    <property type="protein sequence ID" value="KAF9645455.1"/>
    <property type="molecule type" value="Genomic_DNA"/>
</dbReference>
<protein>
    <submittedName>
        <fullName evidence="1">Uncharacterized protein</fullName>
    </submittedName>
</protein>
<evidence type="ECO:0000313" key="1">
    <source>
        <dbReference type="EMBL" id="KAF9645455.1"/>
    </source>
</evidence>